<dbReference type="SUPFAM" id="SSF52540">
    <property type="entry name" value="P-loop containing nucleoside triphosphate hydrolases"/>
    <property type="match status" value="1"/>
</dbReference>
<name>T1AEH8_9ZZZZ</name>
<dbReference type="EMBL" id="AUZZ01002774">
    <property type="protein sequence ID" value="EQD59026.1"/>
    <property type="molecule type" value="Genomic_DNA"/>
</dbReference>
<keyword evidence="3" id="KW-0547">Nucleotide-binding</keyword>
<evidence type="ECO:0000259" key="2">
    <source>
        <dbReference type="PROSITE" id="PS51194"/>
    </source>
</evidence>
<organism evidence="3">
    <name type="scientific">mine drainage metagenome</name>
    <dbReference type="NCBI Taxonomy" id="410659"/>
    <lineage>
        <taxon>unclassified sequences</taxon>
        <taxon>metagenomes</taxon>
        <taxon>ecological metagenomes</taxon>
    </lineage>
</organism>
<comment type="caution">
    <text evidence="3">The sequence shown here is derived from an EMBL/GenBank/DDBJ whole genome shotgun (WGS) entry which is preliminary data.</text>
</comment>
<gene>
    <name evidence="3" type="ORF">B2A_04143</name>
</gene>
<dbReference type="CDD" id="cd18793">
    <property type="entry name" value="SF2_C_SNF"/>
    <property type="match status" value="1"/>
</dbReference>
<sequence length="150" mass="16898">MLGDESSLHGRSGKLSRLVEVLEEVVSAGERALVFTQFASFAQRLHPYLTERLGAEVLLLHGGTPRLRREEMIRRFQDPKGRARVFLLSLRAGGLGLNLTAASHVLHFDRWWNPAVEDQATDRAHRIGQKRTVEVRTMVTSGTLEETIDQ</sequence>
<reference evidence="3" key="2">
    <citation type="journal article" date="2014" name="ISME J.">
        <title>Microbial stratification in low pH oxic and suboxic macroscopic growths along an acid mine drainage.</title>
        <authorList>
            <person name="Mendez-Garcia C."/>
            <person name="Mesa V."/>
            <person name="Sprenger R.R."/>
            <person name="Richter M."/>
            <person name="Diez M.S."/>
            <person name="Solano J."/>
            <person name="Bargiela R."/>
            <person name="Golyshina O.V."/>
            <person name="Manteca A."/>
            <person name="Ramos J.L."/>
            <person name="Gallego J.R."/>
            <person name="Llorente I."/>
            <person name="Martins Dos Santos V.A."/>
            <person name="Jensen O.N."/>
            <person name="Pelaez A.I."/>
            <person name="Sanchez J."/>
            <person name="Ferrer M."/>
        </authorList>
    </citation>
    <scope>NUCLEOTIDE SEQUENCE</scope>
</reference>
<reference evidence="3" key="1">
    <citation type="submission" date="2013-08" db="EMBL/GenBank/DDBJ databases">
        <authorList>
            <person name="Mendez C."/>
            <person name="Richter M."/>
            <person name="Ferrer M."/>
            <person name="Sanchez J."/>
        </authorList>
    </citation>
    <scope>NUCLEOTIDE SEQUENCE</scope>
</reference>
<keyword evidence="3" id="KW-0067">ATP-binding</keyword>
<dbReference type="PROSITE" id="PS51194">
    <property type="entry name" value="HELICASE_CTER"/>
    <property type="match status" value="1"/>
</dbReference>
<keyword evidence="3" id="KW-0347">Helicase</keyword>
<evidence type="ECO:0000313" key="3">
    <source>
        <dbReference type="EMBL" id="EQD59026.1"/>
    </source>
</evidence>
<accession>T1AEH8</accession>
<dbReference type="PANTHER" id="PTHR10799">
    <property type="entry name" value="SNF2/RAD54 HELICASE FAMILY"/>
    <property type="match status" value="1"/>
</dbReference>
<evidence type="ECO:0000256" key="1">
    <source>
        <dbReference type="ARBA" id="ARBA00022801"/>
    </source>
</evidence>
<dbReference type="InterPro" id="IPR001650">
    <property type="entry name" value="Helicase_C-like"/>
</dbReference>
<protein>
    <submittedName>
        <fullName evidence="3">SNF2 family helicase</fullName>
    </submittedName>
</protein>
<dbReference type="AlphaFoldDB" id="T1AEH8"/>
<dbReference type="InterPro" id="IPR027417">
    <property type="entry name" value="P-loop_NTPase"/>
</dbReference>
<keyword evidence="1" id="KW-0378">Hydrolase</keyword>
<dbReference type="InterPro" id="IPR049730">
    <property type="entry name" value="SNF2/RAD54-like_C"/>
</dbReference>
<dbReference type="Pfam" id="PF00271">
    <property type="entry name" value="Helicase_C"/>
    <property type="match status" value="1"/>
</dbReference>
<feature type="domain" description="Helicase C-terminal" evidence="2">
    <location>
        <begin position="14"/>
        <end position="150"/>
    </location>
</feature>
<dbReference type="SMART" id="SM00490">
    <property type="entry name" value="HELICc"/>
    <property type="match status" value="1"/>
</dbReference>
<dbReference type="GO" id="GO:0004386">
    <property type="term" value="F:helicase activity"/>
    <property type="evidence" value="ECO:0007669"/>
    <property type="project" value="UniProtKB-KW"/>
</dbReference>
<dbReference type="Gene3D" id="3.40.50.300">
    <property type="entry name" value="P-loop containing nucleotide triphosphate hydrolases"/>
    <property type="match status" value="1"/>
</dbReference>
<feature type="non-terminal residue" evidence="3">
    <location>
        <position position="150"/>
    </location>
</feature>
<proteinExistence type="predicted"/>
<dbReference type="GO" id="GO:0016787">
    <property type="term" value="F:hydrolase activity"/>
    <property type="evidence" value="ECO:0007669"/>
    <property type="project" value="UniProtKB-KW"/>
</dbReference>